<dbReference type="Pfam" id="PF00155">
    <property type="entry name" value="Aminotran_1_2"/>
    <property type="match status" value="1"/>
</dbReference>
<evidence type="ECO:0000313" key="6">
    <source>
        <dbReference type="EMBL" id="RXG33188.1"/>
    </source>
</evidence>
<dbReference type="InterPro" id="IPR015424">
    <property type="entry name" value="PyrdxlP-dep_Trfase"/>
</dbReference>
<accession>A0A4V1KSW8</accession>
<protein>
    <submittedName>
        <fullName evidence="6">8-amino-7-oxononanoate synthase</fullName>
    </submittedName>
</protein>
<dbReference type="Gene3D" id="3.40.640.10">
    <property type="entry name" value="Type I PLP-dependent aspartate aminotransferase-like (Major domain)"/>
    <property type="match status" value="1"/>
</dbReference>
<feature type="domain" description="Aminotransferase class I/classII large" evidence="5">
    <location>
        <begin position="29"/>
        <end position="380"/>
    </location>
</feature>
<dbReference type="EMBL" id="QOVL01000001">
    <property type="protein sequence ID" value="RXG33188.1"/>
    <property type="molecule type" value="Genomic_DNA"/>
</dbReference>
<dbReference type="InterPro" id="IPR050087">
    <property type="entry name" value="AON_synthase_class-II"/>
</dbReference>
<sequence length="392" mass="43626">MLPKKLQHKLEQRKQNKALRKLKTSVEGLVDFSSNDYLGFAKNQAIFFRAGEILKTHNLEYNGATGSRLLSGNHKLYAIIEDFIAKTHQVEAALIFNSGYDANVGFFSSVPQRGDVILYDEYIHASIRDGIQMSHAKAYKFKHNDLEDLERLLAKHDEMLKQVQHDNSVIYIVTESVFSMDGDTPDLNTMVDLCEKYNANFIVDEAHAVGVFGTGLIDCLGLGQRVTRLVTFGKATGCHGAAILGSTDLKEYLVNFARSLIYTTALSPHSVATILASYDHAAREAKKPQSDLIKLNENIQYFRKEIKEKKLQSYFISSDSAIHSAVIPGNVQVKAIAQELSDAGFDVKAILSPTVPAGEERLRFCLHSYNTQSEIETVLELLAKSLKGFSTD</sequence>
<evidence type="ECO:0000256" key="4">
    <source>
        <dbReference type="ARBA" id="ARBA00022898"/>
    </source>
</evidence>
<dbReference type="AlphaFoldDB" id="A0A4V1KSW8"/>
<dbReference type="PANTHER" id="PTHR13693">
    <property type="entry name" value="CLASS II AMINOTRANSFERASE/8-AMINO-7-OXONONANOATE SYNTHASE"/>
    <property type="match status" value="1"/>
</dbReference>
<dbReference type="RefSeq" id="WP_073096178.1">
    <property type="nucleotide sequence ID" value="NZ_QOVL01000001.1"/>
</dbReference>
<dbReference type="Gene3D" id="3.90.1150.10">
    <property type="entry name" value="Aspartate Aminotransferase, domain 1"/>
    <property type="match status" value="1"/>
</dbReference>
<dbReference type="GO" id="GO:0030170">
    <property type="term" value="F:pyridoxal phosphate binding"/>
    <property type="evidence" value="ECO:0007669"/>
    <property type="project" value="InterPro"/>
</dbReference>
<evidence type="ECO:0000259" key="5">
    <source>
        <dbReference type="Pfam" id="PF00155"/>
    </source>
</evidence>
<dbReference type="GO" id="GO:0016740">
    <property type="term" value="F:transferase activity"/>
    <property type="evidence" value="ECO:0007669"/>
    <property type="project" value="UniProtKB-KW"/>
</dbReference>
<organism evidence="6 7">
    <name type="scientific">Leeuwenhoekiella marinoflava</name>
    <dbReference type="NCBI Taxonomy" id="988"/>
    <lineage>
        <taxon>Bacteria</taxon>
        <taxon>Pseudomonadati</taxon>
        <taxon>Bacteroidota</taxon>
        <taxon>Flavobacteriia</taxon>
        <taxon>Flavobacteriales</taxon>
        <taxon>Flavobacteriaceae</taxon>
        <taxon>Leeuwenhoekiella</taxon>
    </lineage>
</organism>
<comment type="cofactor">
    <cofactor evidence="1">
        <name>pyridoxal 5'-phosphate</name>
        <dbReference type="ChEBI" id="CHEBI:597326"/>
    </cofactor>
</comment>
<name>A0A4V1KSW8_9FLAO</name>
<keyword evidence="3" id="KW-0808">Transferase</keyword>
<dbReference type="Proteomes" id="UP000290608">
    <property type="component" value="Unassembled WGS sequence"/>
</dbReference>
<evidence type="ECO:0000256" key="3">
    <source>
        <dbReference type="ARBA" id="ARBA00022679"/>
    </source>
</evidence>
<keyword evidence="4" id="KW-0663">Pyridoxal phosphate</keyword>
<evidence type="ECO:0000256" key="2">
    <source>
        <dbReference type="ARBA" id="ARBA00010008"/>
    </source>
</evidence>
<proteinExistence type="inferred from homology"/>
<dbReference type="InterPro" id="IPR004839">
    <property type="entry name" value="Aminotransferase_I/II_large"/>
</dbReference>
<comment type="caution">
    <text evidence="6">The sequence shown here is derived from an EMBL/GenBank/DDBJ whole genome shotgun (WGS) entry which is preliminary data.</text>
</comment>
<evidence type="ECO:0000313" key="7">
    <source>
        <dbReference type="Proteomes" id="UP000290608"/>
    </source>
</evidence>
<reference evidence="6 7" key="1">
    <citation type="submission" date="2018-07" db="EMBL/GenBank/DDBJ databases">
        <title>Leeuwenhoekiella genomics.</title>
        <authorList>
            <person name="Tahon G."/>
            <person name="Willems A."/>
        </authorList>
    </citation>
    <scope>NUCLEOTIDE SEQUENCE [LARGE SCALE GENOMIC DNA]</scope>
    <source>
        <strain evidence="6 7">LMG 1345</strain>
    </source>
</reference>
<dbReference type="SUPFAM" id="SSF53383">
    <property type="entry name" value="PLP-dependent transferases"/>
    <property type="match status" value="1"/>
</dbReference>
<dbReference type="InterPro" id="IPR015422">
    <property type="entry name" value="PyrdxlP-dep_Trfase_small"/>
</dbReference>
<gene>
    <name evidence="6" type="ORF">DSL99_284</name>
</gene>
<dbReference type="STRING" id="1122159.SAMN02745246_00342"/>
<comment type="similarity">
    <text evidence="2">Belongs to the class-II pyridoxal-phosphate-dependent aminotransferase family. BioF subfamily.</text>
</comment>
<evidence type="ECO:0000256" key="1">
    <source>
        <dbReference type="ARBA" id="ARBA00001933"/>
    </source>
</evidence>
<dbReference type="PANTHER" id="PTHR13693:SF77">
    <property type="entry name" value="8-AMINO-7-OXONONANOATE SYNTHASE"/>
    <property type="match status" value="1"/>
</dbReference>
<dbReference type="InterPro" id="IPR015421">
    <property type="entry name" value="PyrdxlP-dep_Trfase_major"/>
</dbReference>
<dbReference type="GO" id="GO:0009102">
    <property type="term" value="P:biotin biosynthetic process"/>
    <property type="evidence" value="ECO:0007669"/>
    <property type="project" value="TreeGrafter"/>
</dbReference>